<reference evidence="1" key="1">
    <citation type="submission" date="2019-11" db="EMBL/GenBank/DDBJ databases">
        <title>Nori genome reveals adaptations in red seaweeds to the harsh intertidal environment.</title>
        <authorList>
            <person name="Wang D."/>
            <person name="Mao Y."/>
        </authorList>
    </citation>
    <scope>NUCLEOTIDE SEQUENCE</scope>
    <source>
        <tissue evidence="1">Gametophyte</tissue>
    </source>
</reference>
<protein>
    <submittedName>
        <fullName evidence="1">Uncharacterized protein</fullName>
    </submittedName>
</protein>
<comment type="caution">
    <text evidence="1">The sequence shown here is derived from an EMBL/GenBank/DDBJ whole genome shotgun (WGS) entry which is preliminary data.</text>
</comment>
<keyword evidence="2" id="KW-1185">Reference proteome</keyword>
<dbReference type="Proteomes" id="UP000798662">
    <property type="component" value="Chromosome 2"/>
</dbReference>
<proteinExistence type="predicted"/>
<evidence type="ECO:0000313" key="2">
    <source>
        <dbReference type="Proteomes" id="UP000798662"/>
    </source>
</evidence>
<accession>A0ACC3BYF2</accession>
<dbReference type="EMBL" id="CM020619">
    <property type="protein sequence ID" value="KAK1863074.1"/>
    <property type="molecule type" value="Genomic_DNA"/>
</dbReference>
<evidence type="ECO:0000313" key="1">
    <source>
        <dbReference type="EMBL" id="KAK1863074.1"/>
    </source>
</evidence>
<organism evidence="1 2">
    <name type="scientific">Pyropia yezoensis</name>
    <name type="common">Susabi-nori</name>
    <name type="synonym">Porphyra yezoensis</name>
    <dbReference type="NCBI Taxonomy" id="2788"/>
    <lineage>
        <taxon>Eukaryota</taxon>
        <taxon>Rhodophyta</taxon>
        <taxon>Bangiophyceae</taxon>
        <taxon>Bangiales</taxon>
        <taxon>Bangiaceae</taxon>
        <taxon>Pyropia</taxon>
    </lineage>
</organism>
<name>A0ACC3BYF2_PYRYE</name>
<gene>
    <name evidence="1" type="ORF">I4F81_005638</name>
</gene>
<sequence length="953" mass="93811">MVRVRPSPRRHRRAPPWRPRWSAVAVATAAAAAVVAAAAGAASALGGRSRPLPALAPFARVCWTATAAPCAHTLSEAGAAGCAQCDAPTLGAPVNEYDSDSGLESFLGVPDEDRRVLLLPWALASRRRTVDRLVEAGRPRVAAVLVAGVDPAGGGVAVGAMPPGGVSPAAGWPNGAYLAAPDSGPRWNVNGNGVDELLLPFNMWTSGTGYPRFVIETAGTSAACGHATSAECLGNGTCAPLGGFSVWAVAGGRLVPERAAAALPGAPAGEYVAVAAPRDSRALVQAAGVGAAAEVSAAVTVLAVAQAFGVWHRSYLAATGGRRLPRLPVYFLWDADAAGFAGSARFVRDVAAFACRDEVTDRSRRADARGALGCAAPPVWSRAFEAFRRPPGDAPPPPAAGEPAPGAGAPAAAEPPPSPPPRRSRFTHVLDVGSVGTAQRRAGRVGGSPAAGVVDAADFVNTPLYVHAGPSSEGLRQALLGAFAAERVRPWVGTPPPPPPVPDDGGGGGGAPGPGVATLPLAAAADRSWPFFPPTSGQSWAAWASPAADADLPDGRRLDGPVVVGLTDYDGALRSTVYHSLLDVLPADARPLAEQVALAARGVVRALVALALADDPPGAPPPGGVAPPPPADPTTLRHALAPATVVAANAAAAAVDEATILQLLCCWALPWAPSSSPAALTPSPAAATSAAAAAEQAAAAAAATDGGGCALAAELLGDRVAAVLAPAVRASNWAGPHAPVAAAAAASPSRAAKTRLARAFLARATAAAGAGAAPRRCASGDDRACAPVGGVCVSGACVVGAVHLHEAYGPGIAPVSAAAAAAAGAPASELSAPAARAAALLPAAAGAMAAAAAAASAPYTVVDPSSGAAAWAVAPTAGLTVCGASQDGSSLHVAVLTVGVGVAVSSVLAAAGVRYGLMVAAMAERQARWRRVRGGGTHAGGWVPPPTAAARTE</sequence>